<dbReference type="Proteomes" id="UP000031307">
    <property type="component" value="Unassembled WGS sequence"/>
</dbReference>
<dbReference type="PATRIC" id="fig|83552.4.peg.1073"/>
<sequence length="59" mass="6829">MRFIDDRANLKTQDNADFYRSLHLDDVDRKSKSSGIISKVFANGELISKIIRSFLKIKI</sequence>
<dbReference type="AlphaFoldDB" id="A0A0C1ECE7"/>
<evidence type="ECO:0000313" key="1">
    <source>
        <dbReference type="EMBL" id="KIA77728.1"/>
    </source>
</evidence>
<organism evidence="1 2">
    <name type="scientific">Parachlamydia acanthamoebae</name>
    <dbReference type="NCBI Taxonomy" id="83552"/>
    <lineage>
        <taxon>Bacteria</taxon>
        <taxon>Pseudomonadati</taxon>
        <taxon>Chlamydiota</taxon>
        <taxon>Chlamydiia</taxon>
        <taxon>Parachlamydiales</taxon>
        <taxon>Parachlamydiaceae</taxon>
        <taxon>Parachlamydia</taxon>
    </lineage>
</organism>
<dbReference type="EMBL" id="JSAM01000064">
    <property type="protein sequence ID" value="KIA77728.1"/>
    <property type="molecule type" value="Genomic_DNA"/>
</dbReference>
<gene>
    <name evidence="1" type="ORF">DB43_FU00040</name>
</gene>
<evidence type="ECO:0000313" key="2">
    <source>
        <dbReference type="Proteomes" id="UP000031307"/>
    </source>
</evidence>
<comment type="caution">
    <text evidence="1">The sequence shown here is derived from an EMBL/GenBank/DDBJ whole genome shotgun (WGS) entry which is preliminary data.</text>
</comment>
<protein>
    <submittedName>
        <fullName evidence="1">Uncharacterized protein</fullName>
    </submittedName>
</protein>
<reference evidence="1 2" key="1">
    <citation type="journal article" date="2014" name="Mol. Biol. Evol.">
        <title>Massive expansion of Ubiquitination-related gene families within the Chlamydiae.</title>
        <authorList>
            <person name="Domman D."/>
            <person name="Collingro A."/>
            <person name="Lagkouvardos I."/>
            <person name="Gehre L."/>
            <person name="Weinmaier T."/>
            <person name="Rattei T."/>
            <person name="Subtil A."/>
            <person name="Horn M."/>
        </authorList>
    </citation>
    <scope>NUCLEOTIDE SEQUENCE [LARGE SCALE GENOMIC DNA]</scope>
    <source>
        <strain evidence="1 2">OEW1</strain>
    </source>
</reference>
<name>A0A0C1ECE7_9BACT</name>
<accession>A0A0C1ECE7</accession>
<proteinExistence type="predicted"/>